<dbReference type="Proteomes" id="UP000604475">
    <property type="component" value="Unassembled WGS sequence"/>
</dbReference>
<evidence type="ECO:0000256" key="1">
    <source>
        <dbReference type="SAM" id="MobiDB-lite"/>
    </source>
</evidence>
<keyword evidence="4" id="KW-1185">Reference proteome</keyword>
<feature type="region of interest" description="Disordered" evidence="1">
    <location>
        <begin position="134"/>
        <end position="185"/>
    </location>
</feature>
<organism evidence="3 4">
    <name type="scientific">Frankia nepalensis</name>
    <dbReference type="NCBI Taxonomy" id="1836974"/>
    <lineage>
        <taxon>Bacteria</taxon>
        <taxon>Bacillati</taxon>
        <taxon>Actinomycetota</taxon>
        <taxon>Actinomycetes</taxon>
        <taxon>Frankiales</taxon>
        <taxon>Frankiaceae</taxon>
        <taxon>Frankia</taxon>
    </lineage>
</organism>
<accession>A0A937RH04</accession>
<evidence type="ECO:0000313" key="4">
    <source>
        <dbReference type="Proteomes" id="UP000604475"/>
    </source>
</evidence>
<keyword evidence="2" id="KW-1133">Transmembrane helix</keyword>
<dbReference type="AlphaFoldDB" id="A0A937RH04"/>
<feature type="transmembrane region" description="Helical" evidence="2">
    <location>
        <begin position="16"/>
        <end position="37"/>
    </location>
</feature>
<gene>
    <name evidence="3" type="ORF">I7412_16935</name>
</gene>
<comment type="caution">
    <text evidence="3">The sequence shown here is derived from an EMBL/GenBank/DDBJ whole genome shotgun (WGS) entry which is preliminary data.</text>
</comment>
<proteinExistence type="predicted"/>
<sequence>MRLWQYSGADVTYNQGWFVSFGSPLTLGASLLGSALYNSHQRQKAAAMAAEQWRLTAQGHLFLTNHRIGLSLSSGWWDIDFRQIRSSGVDGTGIILMLSNQAPMRLEVWPPHWFFVLLRFLAYGEIIRVEIPPHLRRTPPVPPPARPALPPGGTTGDYPTGGPYGDTTGGHPGGGFQGHDWSARP</sequence>
<keyword evidence="2" id="KW-0472">Membrane</keyword>
<dbReference type="RefSeq" id="WP_203010460.1">
    <property type="nucleotide sequence ID" value="NZ_JADWYU010000245.1"/>
</dbReference>
<feature type="compositionally biased region" description="Gly residues" evidence="1">
    <location>
        <begin position="162"/>
        <end position="177"/>
    </location>
</feature>
<name>A0A937RH04_9ACTN</name>
<dbReference type="EMBL" id="JAEACQ010000195">
    <property type="protein sequence ID" value="MBL7628810.1"/>
    <property type="molecule type" value="Genomic_DNA"/>
</dbReference>
<evidence type="ECO:0000256" key="2">
    <source>
        <dbReference type="SAM" id="Phobius"/>
    </source>
</evidence>
<protein>
    <submittedName>
        <fullName evidence="3">Uncharacterized protein</fullName>
    </submittedName>
</protein>
<evidence type="ECO:0000313" key="3">
    <source>
        <dbReference type="EMBL" id="MBL7628810.1"/>
    </source>
</evidence>
<reference evidence="3" key="1">
    <citation type="submission" date="2020-12" db="EMBL/GenBank/DDBJ databases">
        <title>Genomic characterization of non-nitrogen-fixing Frankia strains.</title>
        <authorList>
            <person name="Carlos-Shanley C."/>
            <person name="Guerra T."/>
            <person name="Hahn D."/>
        </authorList>
    </citation>
    <scope>NUCLEOTIDE SEQUENCE</scope>
    <source>
        <strain evidence="3">CN6</strain>
    </source>
</reference>
<keyword evidence="2" id="KW-0812">Transmembrane</keyword>
<feature type="compositionally biased region" description="Pro residues" evidence="1">
    <location>
        <begin position="139"/>
        <end position="150"/>
    </location>
</feature>